<reference evidence="1 2" key="1">
    <citation type="submission" date="2024-01" db="EMBL/GenBank/DDBJ databases">
        <title>Mariniflexile litorale sp. nov., isolated from the shallow sediments of the Sea of Japan.</title>
        <authorList>
            <person name="Romanenko L."/>
            <person name="Bystritskaya E."/>
            <person name="Isaeva M."/>
        </authorList>
    </citation>
    <scope>NUCLEOTIDE SEQUENCE [LARGE SCALE GENOMIC DNA]</scope>
    <source>
        <strain evidence="1 2">KCTC 32427</strain>
    </source>
</reference>
<sequence length="157" mass="18496">MKFKINALNHQEFISLFEKSDIELEKQSIKRMIVNEKPGYPCRVSLEDAEIGEEVILVSYEFHKTNSPYKSRGPIFVRKGIETKEFQYNEIPVMLNHRLLSFRGYDKKGFMKVAKTEKGLDTKKIIEQIFENTKIEYIHIHNASPGCYNCEVRRVNY</sequence>
<keyword evidence="2" id="KW-1185">Reference proteome</keyword>
<dbReference type="Pfam" id="PF06718">
    <property type="entry name" value="DUF1203"/>
    <property type="match status" value="1"/>
</dbReference>
<dbReference type="Proteomes" id="UP001416393">
    <property type="component" value="Unassembled WGS sequence"/>
</dbReference>
<dbReference type="RefSeq" id="WP_346242761.1">
    <property type="nucleotide sequence ID" value="NZ_JAZHYP010000009.1"/>
</dbReference>
<evidence type="ECO:0000313" key="2">
    <source>
        <dbReference type="Proteomes" id="UP001416393"/>
    </source>
</evidence>
<organism evidence="1 2">
    <name type="scientific">Mariniflexile soesokkakense</name>
    <dbReference type="NCBI Taxonomy" id="1343160"/>
    <lineage>
        <taxon>Bacteria</taxon>
        <taxon>Pseudomonadati</taxon>
        <taxon>Bacteroidota</taxon>
        <taxon>Flavobacteriia</taxon>
        <taxon>Flavobacteriales</taxon>
        <taxon>Flavobacteriaceae</taxon>
        <taxon>Mariniflexile</taxon>
    </lineage>
</organism>
<protein>
    <submittedName>
        <fullName evidence="1">DUF1203 domain-containing protein</fullName>
    </submittedName>
</protein>
<evidence type="ECO:0000313" key="1">
    <source>
        <dbReference type="EMBL" id="MEN3324963.1"/>
    </source>
</evidence>
<dbReference type="EMBL" id="JAZHYP010000009">
    <property type="protein sequence ID" value="MEN3324963.1"/>
    <property type="molecule type" value="Genomic_DNA"/>
</dbReference>
<dbReference type="InterPro" id="IPR009593">
    <property type="entry name" value="DUF1203"/>
</dbReference>
<dbReference type="PIRSF" id="PIRSF034110">
    <property type="entry name" value="DUF1203"/>
    <property type="match status" value="1"/>
</dbReference>
<comment type="caution">
    <text evidence="1">The sequence shown here is derived from an EMBL/GenBank/DDBJ whole genome shotgun (WGS) entry which is preliminary data.</text>
</comment>
<accession>A0ABV0AD52</accession>
<gene>
    <name evidence="1" type="ORF">VP395_14585</name>
</gene>
<proteinExistence type="predicted"/>
<name>A0ABV0AD52_9FLAO</name>